<comment type="caution">
    <text evidence="1">The sequence shown here is derived from an EMBL/GenBank/DDBJ whole genome shotgun (WGS) entry which is preliminary data.</text>
</comment>
<proteinExistence type="predicted"/>
<keyword evidence="2" id="KW-1185">Reference proteome</keyword>
<keyword evidence="1" id="KW-0808">Transferase</keyword>
<gene>
    <name evidence="1" type="ORF">H8S55_06895</name>
</gene>
<dbReference type="GO" id="GO:0032259">
    <property type="term" value="P:methylation"/>
    <property type="evidence" value="ECO:0007669"/>
    <property type="project" value="UniProtKB-KW"/>
</dbReference>
<accession>A0A8J6J506</accession>
<organism evidence="1 2">
    <name type="scientific">Flintibacter faecis</name>
    <dbReference type="NCBI Taxonomy" id="2763047"/>
    <lineage>
        <taxon>Bacteria</taxon>
        <taxon>Bacillati</taxon>
        <taxon>Bacillota</taxon>
        <taxon>Clostridia</taxon>
        <taxon>Eubacteriales</taxon>
        <taxon>Flintibacter</taxon>
    </lineage>
</organism>
<dbReference type="InterPro" id="IPR029063">
    <property type="entry name" value="SAM-dependent_MTases_sf"/>
</dbReference>
<keyword evidence="1" id="KW-0489">Methyltransferase</keyword>
<dbReference type="EMBL" id="JACOPN010000004">
    <property type="protein sequence ID" value="MBC5717042.1"/>
    <property type="molecule type" value="Genomic_DNA"/>
</dbReference>
<dbReference type="PANTHER" id="PTHR38451:SF1">
    <property type="entry name" value="TRNA (ADENINE(22)-N(1))-METHYLTRANSFERASE"/>
    <property type="match status" value="1"/>
</dbReference>
<dbReference type="InterPro" id="IPR006901">
    <property type="entry name" value="TrmK"/>
</dbReference>
<dbReference type="AlphaFoldDB" id="A0A8J6J506"/>
<sequence length="235" mass="25840">MNKKIELSPRLRMVAGLVPPGSRLADIGTDHAYLPAALIQEGTIPAAIAADLRQGPLNRAKATARECGLTGRVTFRLCSGLEGVRPDEVDAVAIAGMGGETIADILAAAPWTRERDVPLVLQPMSSMDDLRLWMERHGYTIVKEELAREGETLYTALLVRSGAMVPLTAAERLAGKNTNHPLRGAWLDRWLDKTDRALTGLARAQKPAVAARLEELKQMQTELSEMKKEWEAWQR</sequence>
<evidence type="ECO:0000313" key="2">
    <source>
        <dbReference type="Proteomes" id="UP000602260"/>
    </source>
</evidence>
<dbReference type="Proteomes" id="UP000602260">
    <property type="component" value="Unassembled WGS sequence"/>
</dbReference>
<reference evidence="1" key="1">
    <citation type="submission" date="2020-08" db="EMBL/GenBank/DDBJ databases">
        <title>Genome public.</title>
        <authorList>
            <person name="Liu C."/>
            <person name="Sun Q."/>
        </authorList>
    </citation>
    <scope>NUCLEOTIDE SEQUENCE</scope>
    <source>
        <strain evidence="1">BX5</strain>
    </source>
</reference>
<dbReference type="SUPFAM" id="SSF53335">
    <property type="entry name" value="S-adenosyl-L-methionine-dependent methyltransferases"/>
    <property type="match status" value="1"/>
</dbReference>
<dbReference type="PANTHER" id="PTHR38451">
    <property type="entry name" value="TRNA (ADENINE(22)-N(1))-METHYLTRANSFERASE"/>
    <property type="match status" value="1"/>
</dbReference>
<dbReference type="RefSeq" id="WP_186878363.1">
    <property type="nucleotide sequence ID" value="NZ_JACOPN010000004.1"/>
</dbReference>
<protein>
    <submittedName>
        <fullName evidence="1">SAM-dependent methyltransferase</fullName>
    </submittedName>
</protein>
<dbReference type="Gene3D" id="3.40.50.150">
    <property type="entry name" value="Vaccinia Virus protein VP39"/>
    <property type="match status" value="1"/>
</dbReference>
<evidence type="ECO:0000313" key="1">
    <source>
        <dbReference type="EMBL" id="MBC5717042.1"/>
    </source>
</evidence>
<dbReference type="PIRSF" id="PIRSF018637">
    <property type="entry name" value="TrmK"/>
    <property type="match status" value="1"/>
</dbReference>
<dbReference type="Pfam" id="PF12847">
    <property type="entry name" value="Methyltransf_18"/>
    <property type="match status" value="1"/>
</dbReference>
<dbReference type="GO" id="GO:0160105">
    <property type="term" value="F:tRNA (adenine(22)-N1)-methyltransferase activity"/>
    <property type="evidence" value="ECO:0007669"/>
    <property type="project" value="InterPro"/>
</dbReference>
<name>A0A8J6J506_9FIRM</name>